<evidence type="ECO:0000256" key="2">
    <source>
        <dbReference type="ARBA" id="ARBA00022525"/>
    </source>
</evidence>
<dbReference type="Gene3D" id="2.160.20.10">
    <property type="entry name" value="Single-stranded right-handed beta-helix, Pectin lyase-like"/>
    <property type="match status" value="1"/>
</dbReference>
<keyword evidence="8" id="KW-1185">Reference proteome</keyword>
<evidence type="ECO:0000256" key="5">
    <source>
        <dbReference type="SAM" id="Phobius"/>
    </source>
</evidence>
<dbReference type="SUPFAM" id="SSF51126">
    <property type="entry name" value="Pectin lyase-like"/>
    <property type="match status" value="1"/>
</dbReference>
<proteinExistence type="predicted"/>
<dbReference type="InterPro" id="IPR012334">
    <property type="entry name" value="Pectin_lyas_fold"/>
</dbReference>
<dbReference type="Gene3D" id="2.60.120.260">
    <property type="entry name" value="Galactose-binding domain-like"/>
    <property type="match status" value="1"/>
</dbReference>
<dbReference type="AlphaFoldDB" id="A0A1I2VPA2"/>
<dbReference type="InterPro" id="IPR039448">
    <property type="entry name" value="Beta_helix"/>
</dbReference>
<evidence type="ECO:0000256" key="3">
    <source>
        <dbReference type="ARBA" id="ARBA00022729"/>
    </source>
</evidence>
<dbReference type="InterPro" id="IPR006626">
    <property type="entry name" value="PbH1"/>
</dbReference>
<evidence type="ECO:0000259" key="6">
    <source>
        <dbReference type="Pfam" id="PF13229"/>
    </source>
</evidence>
<feature type="transmembrane region" description="Helical" evidence="5">
    <location>
        <begin position="6"/>
        <end position="24"/>
    </location>
</feature>
<reference evidence="8" key="1">
    <citation type="submission" date="2016-10" db="EMBL/GenBank/DDBJ databases">
        <authorList>
            <person name="Varghese N."/>
            <person name="Submissions S."/>
        </authorList>
    </citation>
    <scope>NUCLEOTIDE SEQUENCE [LARGE SCALE GENOMIC DNA]</scope>
    <source>
        <strain evidence="8">DSM 17038</strain>
    </source>
</reference>
<gene>
    <name evidence="7" type="ORF">SAMN05660649_03050</name>
</gene>
<dbReference type="InterPro" id="IPR036116">
    <property type="entry name" value="FN3_sf"/>
</dbReference>
<dbReference type="InterPro" id="IPR003961">
    <property type="entry name" value="FN3_dom"/>
</dbReference>
<dbReference type="EMBL" id="FOOX01000011">
    <property type="protein sequence ID" value="SFG89356.1"/>
    <property type="molecule type" value="Genomic_DNA"/>
</dbReference>
<feature type="domain" description="Right handed beta helix" evidence="6">
    <location>
        <begin position="149"/>
        <end position="307"/>
    </location>
</feature>
<comment type="subcellular location">
    <subcellularLocation>
        <location evidence="1">Secreted</location>
    </subcellularLocation>
</comment>
<dbReference type="CDD" id="cd00063">
    <property type="entry name" value="FN3"/>
    <property type="match status" value="1"/>
</dbReference>
<accession>A0A1I2VPA2</accession>
<dbReference type="Proteomes" id="UP000199337">
    <property type="component" value="Unassembled WGS sequence"/>
</dbReference>
<organism evidence="7 8">
    <name type="scientific">Desulfotruncus arcticus DSM 17038</name>
    <dbReference type="NCBI Taxonomy" id="1121424"/>
    <lineage>
        <taxon>Bacteria</taxon>
        <taxon>Bacillati</taxon>
        <taxon>Bacillota</taxon>
        <taxon>Clostridia</taxon>
        <taxon>Eubacteriales</taxon>
        <taxon>Desulfallaceae</taxon>
        <taxon>Desulfotruncus</taxon>
    </lineage>
</organism>
<protein>
    <submittedName>
        <fullName evidence="7">Right handed beta helix region</fullName>
    </submittedName>
</protein>
<sequence length="676" mass="74407">MKILIIIMGIAFLLGWLVIYVKFFKDQEERQEHGTPKPDNGEDRVLSVASWGDDSNDGSHTSPWKTLQHGIENLQPGDRLLVREGVYSEYISFDKSGSSANPIVVCVSPGEEVVLDGGGVGWKYGFNFAYGVSFINFSGFRVKNFQGAGVALWGDNESIELQDLEILGCGTGVHIISAVNLLIEDCYFHNNNGPGLVVSPGPLKTARIIRTRSSNNDNLELPDGFSLDSGEDIVMEKCMAEYNTGSGFNCSTSNTAITSCITRDNGSYGIKCAGNGYSLVNCIIDTNGMAGLALEGGEVYKLYNNLIVNCGIKGDYGMAAASAAGSLPVRVALINNIFAFNYGGIHFGSAAAVEKEDYNIYWSRLDAEISTTNRKYSREEINGQVWFKETGQGKHSFCRDPLFVDSACRDFRPAKNSPAIDRGTKEGAPDTDINGSARPQGQNYDIGPYEAMEGSIIPPTAKVIYSPTYSTDNADSLHFAVKWAGYNAGGQVGGFNVQVKEGAWGTWQNWLTETKETESNFLGVNGHTYYFRVRAKDDLENWGKWSDTMCTIVPQDNRSPLIKYEGSWDLTEFEGAFLNTVHYSINPGAVVSFRFTSREIAWISTKGPDRGQALVYIDDHIWATVDLYHQEYQCRRPVFTASLDANPHTIRIEVAQTKNEHSKGYRVDIDGLAVKL</sequence>
<dbReference type="InterPro" id="IPR011050">
    <property type="entry name" value="Pectin_lyase_fold/virulence"/>
</dbReference>
<dbReference type="InterPro" id="IPR059226">
    <property type="entry name" value="Choice_anch_Q_dom"/>
</dbReference>
<name>A0A1I2VPA2_9FIRM</name>
<keyword evidence="5" id="KW-1133">Transmembrane helix</keyword>
<dbReference type="NCBIfam" id="NF041518">
    <property type="entry name" value="choice_anch_Q"/>
    <property type="match status" value="1"/>
</dbReference>
<keyword evidence="5" id="KW-0812">Transmembrane</keyword>
<dbReference type="SUPFAM" id="SSF49265">
    <property type="entry name" value="Fibronectin type III"/>
    <property type="match status" value="1"/>
</dbReference>
<dbReference type="PANTHER" id="PTHR40088:SF2">
    <property type="entry name" value="SECRETED SUGAR HYDROLASE"/>
    <property type="match status" value="1"/>
</dbReference>
<keyword evidence="2" id="KW-0964">Secreted</keyword>
<dbReference type="GO" id="GO:0005576">
    <property type="term" value="C:extracellular region"/>
    <property type="evidence" value="ECO:0007669"/>
    <property type="project" value="UniProtKB-SubCell"/>
</dbReference>
<feature type="region of interest" description="Disordered" evidence="4">
    <location>
        <begin position="30"/>
        <end position="61"/>
    </location>
</feature>
<dbReference type="PANTHER" id="PTHR40088">
    <property type="entry name" value="PECTATE LYASE (EUROFUNG)"/>
    <property type="match status" value="1"/>
</dbReference>
<feature type="compositionally biased region" description="Polar residues" evidence="4">
    <location>
        <begin position="433"/>
        <end position="443"/>
    </location>
</feature>
<dbReference type="InterPro" id="IPR052052">
    <property type="entry name" value="Polysaccharide_Lyase_9"/>
</dbReference>
<dbReference type="Pfam" id="PF13229">
    <property type="entry name" value="Beta_helix"/>
    <property type="match status" value="1"/>
</dbReference>
<dbReference type="STRING" id="341036.SAMN05660649_03050"/>
<dbReference type="GO" id="GO:0016837">
    <property type="term" value="F:carbon-oxygen lyase activity, acting on polysaccharides"/>
    <property type="evidence" value="ECO:0007669"/>
    <property type="project" value="TreeGrafter"/>
</dbReference>
<dbReference type="RefSeq" id="WP_165613545.1">
    <property type="nucleotide sequence ID" value="NZ_FOOX01000011.1"/>
</dbReference>
<keyword evidence="3" id="KW-0732">Signal</keyword>
<feature type="region of interest" description="Disordered" evidence="4">
    <location>
        <begin position="415"/>
        <end position="443"/>
    </location>
</feature>
<dbReference type="InterPro" id="IPR013783">
    <property type="entry name" value="Ig-like_fold"/>
</dbReference>
<dbReference type="Gene3D" id="2.60.40.10">
    <property type="entry name" value="Immunoglobulins"/>
    <property type="match status" value="1"/>
</dbReference>
<evidence type="ECO:0000256" key="4">
    <source>
        <dbReference type="SAM" id="MobiDB-lite"/>
    </source>
</evidence>
<evidence type="ECO:0000313" key="7">
    <source>
        <dbReference type="EMBL" id="SFG89356.1"/>
    </source>
</evidence>
<evidence type="ECO:0000313" key="8">
    <source>
        <dbReference type="Proteomes" id="UP000199337"/>
    </source>
</evidence>
<dbReference type="SMART" id="SM00710">
    <property type="entry name" value="PbH1"/>
    <property type="match status" value="6"/>
</dbReference>
<evidence type="ECO:0000256" key="1">
    <source>
        <dbReference type="ARBA" id="ARBA00004613"/>
    </source>
</evidence>
<feature type="compositionally biased region" description="Basic and acidic residues" evidence="4">
    <location>
        <begin position="30"/>
        <end position="45"/>
    </location>
</feature>
<keyword evidence="5" id="KW-0472">Membrane</keyword>